<dbReference type="InterPro" id="IPR011684">
    <property type="entry name" value="NAB"/>
</dbReference>
<dbReference type="Pfam" id="PF07765">
    <property type="entry name" value="KIP1"/>
    <property type="match status" value="1"/>
</dbReference>
<dbReference type="GO" id="GO:0005200">
    <property type="term" value="F:structural constituent of cytoskeleton"/>
    <property type="evidence" value="ECO:0007669"/>
    <property type="project" value="TreeGrafter"/>
</dbReference>
<evidence type="ECO:0000313" key="6">
    <source>
        <dbReference type="Proteomes" id="UP001417504"/>
    </source>
</evidence>
<dbReference type="EMBL" id="JBBNAE010000002">
    <property type="protein sequence ID" value="KAK9145348.1"/>
    <property type="molecule type" value="Genomic_DNA"/>
</dbReference>
<feature type="coiled-coil region" evidence="2">
    <location>
        <begin position="23"/>
        <end position="50"/>
    </location>
</feature>
<evidence type="ECO:0000256" key="1">
    <source>
        <dbReference type="ARBA" id="ARBA00023054"/>
    </source>
</evidence>
<evidence type="ECO:0000256" key="2">
    <source>
        <dbReference type="SAM" id="Coils"/>
    </source>
</evidence>
<feature type="coiled-coil region" evidence="2">
    <location>
        <begin position="451"/>
        <end position="622"/>
    </location>
</feature>
<protein>
    <recommendedName>
        <fullName evidence="4">NAB domain-containing protein</fullName>
    </recommendedName>
</protein>
<dbReference type="GO" id="GO:0005856">
    <property type="term" value="C:cytoskeleton"/>
    <property type="evidence" value="ECO:0007669"/>
    <property type="project" value="TreeGrafter"/>
</dbReference>
<keyword evidence="1 2" id="KW-0175">Coiled coil</keyword>
<feature type="coiled-coil region" evidence="2">
    <location>
        <begin position="662"/>
        <end position="1111"/>
    </location>
</feature>
<dbReference type="PROSITE" id="PS51774">
    <property type="entry name" value="NAB"/>
    <property type="match status" value="1"/>
</dbReference>
<dbReference type="Gene3D" id="1.10.287.1490">
    <property type="match status" value="1"/>
</dbReference>
<feature type="region of interest" description="Disordered" evidence="3">
    <location>
        <begin position="93"/>
        <end position="130"/>
    </location>
</feature>
<dbReference type="Proteomes" id="UP001417504">
    <property type="component" value="Unassembled WGS sequence"/>
</dbReference>
<reference evidence="5 6" key="1">
    <citation type="submission" date="2024-01" db="EMBL/GenBank/DDBJ databases">
        <title>Genome assemblies of Stephania.</title>
        <authorList>
            <person name="Yang L."/>
        </authorList>
    </citation>
    <scope>NUCLEOTIDE SEQUENCE [LARGE SCALE GENOMIC DNA]</scope>
    <source>
        <strain evidence="5">QJT</strain>
        <tissue evidence="5">Leaf</tissue>
    </source>
</reference>
<feature type="coiled-coil region" evidence="2">
    <location>
        <begin position="239"/>
        <end position="383"/>
    </location>
</feature>
<dbReference type="AlphaFoldDB" id="A0AAP0K3P9"/>
<feature type="domain" description="NAB" evidence="4">
    <location>
        <begin position="10"/>
        <end position="89"/>
    </location>
</feature>
<evidence type="ECO:0000256" key="3">
    <source>
        <dbReference type="SAM" id="MobiDB-lite"/>
    </source>
</evidence>
<name>A0AAP0K3P9_9MAGN</name>
<gene>
    <name evidence="5" type="ORF">Sjap_005251</name>
</gene>
<dbReference type="PANTHER" id="PTHR47357:SF1">
    <property type="entry name" value="SPINDLE POLE BODY COMPONENT 110"/>
    <property type="match status" value="1"/>
</dbReference>
<dbReference type="PANTHER" id="PTHR47357">
    <property type="entry name" value="COP1-INTERACTIVE PROTEIN 1"/>
    <property type="match status" value="1"/>
</dbReference>
<sequence length="1231" mass="143118">MTKHRWRESIKSFFEHHFAHEKSQELENTKNGIENKVAKMLRLIKEEENEETGQPESFKKHTELVDLIEDVHEQYQSLYTLYSHLVGELREKVHSRKEANGHSSSSSSSDSDSDHSSNKSNKNKKQNGEHQKLVEKLKLEHEALDQKFRAAEKDNETLSSEHFLALSKAEQAEKKIDELQTKAEQLEGERLRLWVENGKTKLELQAAHNLESELKQRLMDVDIENESLKGENVMHLSRIEEQTKVMEALKAEADLLKEEKCKLWVENGATKLEMESLKQQVLDLHQQLDSAVQEEDKASSSKIALLSTEIDQTQKTILELTSEIKQLKDMLEAREAELSKLHSERRESEHVSSARINVLESEVTELKLEINSFMNQKRGYEDQIESRSNEAKLLGEENMRLQQVESDLLQQISESERMSKERIDELSGLLQKVEADRDAALVQLRIMTGKSNEQKMELEALHAQKTELEELIDCKLNEVKLMGEENLKLQQALDDAQAMLAKLEKMVSEREEEFSVVLKSHEESKNQASSQIENLSTQVNNHQRELGTLGNLKRDLDFELDRLKEEVARYQMQMEVLNQDLENKTADQQTLLKEQERLMVDVNALQQEVSTLCVEASQLKGENMQLLQDKMNNQEQIMDLEGQLKVRVDELSSLQGKLDDSENDALIQIKDLNLKVNDLQQELDSLRAQKNELEDQIASKDNEIKLLREETLELKLVLTGLQDKIFELESTLKHSKDEVSSLLERLRDSENHSSSKIEDLTIQVASVQLELESVLAKRNQLEQEITRRNQEVSDYLMQMESLNSELDSLRAEKSQLEEEKKIEFLKAEKLLEENSRLGQTVTELQDKILNLETLSKMEEDENLATLKKLEDAENSASIQIKQLINDAQNLQLELEALRNLKCELELQNEQTSENLTRVENVNLEMTSKIEAQETMLKEQQDSFRKLNEEYKQLEERFEKSKEDLHAAEQMMKEREEKLQVELKSNDEQILRLQEESVLLRKEIDTIQGEVGNLRMKSNEHEEKHRGLGDELQRVEQERARIYEEKNDLLQSKDKTIERMEATLGEVQEEIKRLHEEVNSIEVKLRLANRKLQITEQLLIEKEESLKQIEERFVLENKSLKEQIGGLSEQVTFAKETMVRTGNALSELEHMFQKHDQDQVLFSKRILHLCEDLQVARKWVSGMKIEKQELKKEVSHLVEELGEYKELGSAQMEKIEKLEKMMASHGWRKKDF</sequence>
<proteinExistence type="predicted"/>
<comment type="caution">
    <text evidence="5">The sequence shown here is derived from an EMBL/GenBank/DDBJ whole genome shotgun (WGS) entry which is preliminary data.</text>
</comment>
<organism evidence="5 6">
    <name type="scientific">Stephania japonica</name>
    <dbReference type="NCBI Taxonomy" id="461633"/>
    <lineage>
        <taxon>Eukaryota</taxon>
        <taxon>Viridiplantae</taxon>
        <taxon>Streptophyta</taxon>
        <taxon>Embryophyta</taxon>
        <taxon>Tracheophyta</taxon>
        <taxon>Spermatophyta</taxon>
        <taxon>Magnoliopsida</taxon>
        <taxon>Ranunculales</taxon>
        <taxon>Menispermaceae</taxon>
        <taxon>Menispermoideae</taxon>
        <taxon>Cissampelideae</taxon>
        <taxon>Stephania</taxon>
    </lineage>
</organism>
<feature type="coiled-coil region" evidence="2">
    <location>
        <begin position="1179"/>
        <end position="1206"/>
    </location>
</feature>
<evidence type="ECO:0000313" key="5">
    <source>
        <dbReference type="EMBL" id="KAK9145348.1"/>
    </source>
</evidence>
<dbReference type="GO" id="GO:0003779">
    <property type="term" value="F:actin binding"/>
    <property type="evidence" value="ECO:0007669"/>
    <property type="project" value="InterPro"/>
</dbReference>
<evidence type="ECO:0000259" key="4">
    <source>
        <dbReference type="PROSITE" id="PS51774"/>
    </source>
</evidence>
<keyword evidence="6" id="KW-1185">Reference proteome</keyword>
<accession>A0AAP0K3P9</accession>